<protein>
    <recommendedName>
        <fullName evidence="3">Growth-regulating factor</fullName>
    </recommendedName>
</protein>
<dbReference type="InterPro" id="IPR031137">
    <property type="entry name" value="GRF"/>
</dbReference>
<evidence type="ECO:0000313" key="6">
    <source>
        <dbReference type="EMBL" id="KZV43121.1"/>
    </source>
</evidence>
<comment type="function">
    <text evidence="3">Transcription activator.</text>
</comment>
<evidence type="ECO:0000259" key="5">
    <source>
        <dbReference type="PROSITE" id="PS51667"/>
    </source>
</evidence>
<dbReference type="PROSITE" id="PS51667">
    <property type="entry name" value="WRC"/>
    <property type="match status" value="1"/>
</dbReference>
<evidence type="ECO:0000256" key="2">
    <source>
        <dbReference type="PROSITE-ProRule" id="PRU01002"/>
    </source>
</evidence>
<dbReference type="GO" id="GO:0005524">
    <property type="term" value="F:ATP binding"/>
    <property type="evidence" value="ECO:0007669"/>
    <property type="project" value="UniProtKB-UniRule"/>
</dbReference>
<keyword evidence="3" id="KW-0010">Activator</keyword>
<accession>A0A2Z7CAT8</accession>
<dbReference type="PANTHER" id="PTHR31602:SF101">
    <property type="entry name" value="GROWTH-REGULATING FACTOR 7"/>
    <property type="match status" value="1"/>
</dbReference>
<evidence type="ECO:0000313" key="7">
    <source>
        <dbReference type="Proteomes" id="UP000250235"/>
    </source>
</evidence>
<sequence length="363" mass="40051">MASFIYSAQNFPFLFSVFKSDSICVFLFHDWDLAVAGGDGLYSARYSKKGDPEPGRCKRTDGKKWRCSRDVAPQQKYCERHLHRGRPRSRKPVEAKGNTETEKKARIEQSPLPATVQASGDTSQHFAAAYQPRLMFSSRSDPTVSIPFSKGNNMDMGLMIESGMATLEGNHLHLQHLMETHIGVTNESSPVYDFHQDYPEQQLLNLLPYFSTTEIEASSRFIDALSTDNLNGDERDLSPSSNLPVDMNTENVLNQQGRNVVTGCDVKDFDDHKTKDDSGNSSPVSWEPFARGGPLAEALQLGSVTMWESNPASPHCSIGTPATTISSPSGVNHRAMFSNSDSSVCNSPTLAAPPSEVSFQWFT</sequence>
<dbReference type="GO" id="GO:0032502">
    <property type="term" value="P:developmental process"/>
    <property type="evidence" value="ECO:0007669"/>
    <property type="project" value="InterPro"/>
</dbReference>
<feature type="domain" description="WRC" evidence="5">
    <location>
        <begin position="51"/>
        <end position="95"/>
    </location>
</feature>
<dbReference type="GO" id="GO:0005634">
    <property type="term" value="C:nucleus"/>
    <property type="evidence" value="ECO:0007669"/>
    <property type="project" value="UniProtKB-SubCell"/>
</dbReference>
<evidence type="ECO:0000256" key="3">
    <source>
        <dbReference type="RuleBase" id="RU367127"/>
    </source>
</evidence>
<comment type="domain">
    <text evidence="3">The QLQ domain and WRC domain may be involved in protein-protein interaction and DNA-binding, respectively.</text>
</comment>
<dbReference type="PANTHER" id="PTHR31602">
    <property type="entry name" value="GROWTH-REGULATING FACTOR 5"/>
    <property type="match status" value="1"/>
</dbReference>
<evidence type="ECO:0000256" key="4">
    <source>
        <dbReference type="SAM" id="MobiDB-lite"/>
    </source>
</evidence>
<evidence type="ECO:0000256" key="1">
    <source>
        <dbReference type="ARBA" id="ARBA00023242"/>
    </source>
</evidence>
<dbReference type="Proteomes" id="UP000250235">
    <property type="component" value="Unassembled WGS sequence"/>
</dbReference>
<name>A0A2Z7CAT8_9LAMI</name>
<feature type="region of interest" description="Disordered" evidence="4">
    <location>
        <begin position="81"/>
        <end position="120"/>
    </location>
</feature>
<dbReference type="InterPro" id="IPR014977">
    <property type="entry name" value="WRC_dom"/>
</dbReference>
<proteinExistence type="inferred from homology"/>
<feature type="compositionally biased region" description="Basic and acidic residues" evidence="4">
    <location>
        <begin position="91"/>
        <end position="107"/>
    </location>
</feature>
<feature type="short sequence motif" description="Bipartite nuclear localization signal" evidence="2">
    <location>
        <begin position="84"/>
        <end position="91"/>
    </location>
</feature>
<keyword evidence="1 2" id="KW-0539">Nucleus</keyword>
<keyword evidence="3" id="KW-0804">Transcription</keyword>
<dbReference type="AlphaFoldDB" id="A0A2Z7CAT8"/>
<dbReference type="OrthoDB" id="1937002at2759"/>
<keyword evidence="7" id="KW-1185">Reference proteome</keyword>
<keyword evidence="3" id="KW-0805">Transcription regulation</keyword>
<comment type="similarity">
    <text evidence="3">Belongs to the GRF family.</text>
</comment>
<dbReference type="GO" id="GO:0006351">
    <property type="term" value="P:DNA-templated transcription"/>
    <property type="evidence" value="ECO:0007669"/>
    <property type="project" value="UniProtKB-UniRule"/>
</dbReference>
<dbReference type="EMBL" id="KQ998209">
    <property type="protein sequence ID" value="KZV43121.1"/>
    <property type="molecule type" value="Genomic_DNA"/>
</dbReference>
<feature type="compositionally biased region" description="Basic residues" evidence="4">
    <location>
        <begin position="81"/>
        <end position="90"/>
    </location>
</feature>
<gene>
    <name evidence="6" type="ORF">F511_04513</name>
</gene>
<organism evidence="6 7">
    <name type="scientific">Dorcoceras hygrometricum</name>
    <dbReference type="NCBI Taxonomy" id="472368"/>
    <lineage>
        <taxon>Eukaryota</taxon>
        <taxon>Viridiplantae</taxon>
        <taxon>Streptophyta</taxon>
        <taxon>Embryophyta</taxon>
        <taxon>Tracheophyta</taxon>
        <taxon>Spermatophyta</taxon>
        <taxon>Magnoliopsida</taxon>
        <taxon>eudicotyledons</taxon>
        <taxon>Gunneridae</taxon>
        <taxon>Pentapetalae</taxon>
        <taxon>asterids</taxon>
        <taxon>lamiids</taxon>
        <taxon>Lamiales</taxon>
        <taxon>Gesneriaceae</taxon>
        <taxon>Didymocarpoideae</taxon>
        <taxon>Trichosporeae</taxon>
        <taxon>Loxocarpinae</taxon>
        <taxon>Dorcoceras</taxon>
    </lineage>
</organism>
<reference evidence="6 7" key="1">
    <citation type="journal article" date="2015" name="Proc. Natl. Acad. Sci. U.S.A.">
        <title>The resurrection genome of Boea hygrometrica: A blueprint for survival of dehydration.</title>
        <authorList>
            <person name="Xiao L."/>
            <person name="Yang G."/>
            <person name="Zhang L."/>
            <person name="Yang X."/>
            <person name="Zhao S."/>
            <person name="Ji Z."/>
            <person name="Zhou Q."/>
            <person name="Hu M."/>
            <person name="Wang Y."/>
            <person name="Chen M."/>
            <person name="Xu Y."/>
            <person name="Jin H."/>
            <person name="Xiao X."/>
            <person name="Hu G."/>
            <person name="Bao F."/>
            <person name="Hu Y."/>
            <person name="Wan P."/>
            <person name="Li L."/>
            <person name="Deng X."/>
            <person name="Kuang T."/>
            <person name="Xiang C."/>
            <person name="Zhu J.K."/>
            <person name="Oliver M.J."/>
            <person name="He Y."/>
        </authorList>
    </citation>
    <scope>NUCLEOTIDE SEQUENCE [LARGE SCALE GENOMIC DNA]</scope>
    <source>
        <strain evidence="7">cv. XS01</strain>
    </source>
</reference>
<feature type="short sequence motif" description="Bipartite nuclear localization signal" evidence="2">
    <location>
        <begin position="56"/>
        <end position="66"/>
    </location>
</feature>
<comment type="subcellular location">
    <subcellularLocation>
        <location evidence="2 3">Nucleus</location>
    </subcellularLocation>
</comment>
<dbReference type="Pfam" id="PF08879">
    <property type="entry name" value="WRC"/>
    <property type="match status" value="1"/>
</dbReference>